<evidence type="ECO:0000313" key="2">
    <source>
        <dbReference type="Proteomes" id="UP000467700"/>
    </source>
</evidence>
<proteinExistence type="predicted"/>
<dbReference type="Proteomes" id="UP000467700">
    <property type="component" value="Unassembled WGS sequence"/>
</dbReference>
<reference evidence="1 2" key="1">
    <citation type="submission" date="2020-01" db="EMBL/GenBank/DDBJ databases">
        <authorList>
            <person name="Gupta K D."/>
        </authorList>
    </citation>
    <scope>NUCLEOTIDE SEQUENCE [LARGE SCALE GENOMIC DNA]</scope>
</reference>
<keyword evidence="2" id="KW-1185">Reference proteome</keyword>
<sequence>MATNPTISLDSAVDLLTSALQDPAKTNVCAVGLGLAADRINIALEGCTTIAARIKIVKAYPQLLRAGIKFLTFNQPLPGHVAMVNHLNTCRCDLWCSTAKRNHQPSRPRPDGQVKVHNIDLLFDAVIAVSNCLILALSDRTQHKFDTGNVDNGEKHWPQGPDDLLPKGPKDAVLGLELWVANVSYGDVIFKLAGCLALFYDPFAREVLQYLHFRFTLARPFGHLEHAIKFYNEGDPSPLARTLFFQYSVTTIFDFFDNLISCDTVRFNILLMARGREVGASPVLARLTTISSTLPPQEWRKTCRLVHFMGAYINADMDPTTGVRLVKFE</sequence>
<gene>
    <name evidence="1" type="ORF">AAE3_LOCUS5805</name>
</gene>
<organism evidence="1 2">
    <name type="scientific">Cyclocybe aegerita</name>
    <name type="common">Black poplar mushroom</name>
    <name type="synonym">Agrocybe aegerita</name>
    <dbReference type="NCBI Taxonomy" id="1973307"/>
    <lineage>
        <taxon>Eukaryota</taxon>
        <taxon>Fungi</taxon>
        <taxon>Dikarya</taxon>
        <taxon>Basidiomycota</taxon>
        <taxon>Agaricomycotina</taxon>
        <taxon>Agaricomycetes</taxon>
        <taxon>Agaricomycetidae</taxon>
        <taxon>Agaricales</taxon>
        <taxon>Agaricineae</taxon>
        <taxon>Bolbitiaceae</taxon>
        <taxon>Cyclocybe</taxon>
    </lineage>
</organism>
<dbReference type="EMBL" id="CACVBS010000040">
    <property type="protein sequence ID" value="CAA7263664.1"/>
    <property type="molecule type" value="Genomic_DNA"/>
</dbReference>
<comment type="caution">
    <text evidence="1">The sequence shown here is derived from an EMBL/GenBank/DDBJ whole genome shotgun (WGS) entry which is preliminary data.</text>
</comment>
<name>A0A8S0W5P6_CYCAE</name>
<evidence type="ECO:0000313" key="1">
    <source>
        <dbReference type="EMBL" id="CAA7263664.1"/>
    </source>
</evidence>
<accession>A0A8S0W5P6</accession>
<dbReference type="AlphaFoldDB" id="A0A8S0W5P6"/>
<dbReference type="OrthoDB" id="3270372at2759"/>
<protein>
    <submittedName>
        <fullName evidence="1">Uncharacterized protein</fullName>
    </submittedName>
</protein>